<dbReference type="EMBL" id="JBHSPH010000002">
    <property type="protein sequence ID" value="MFC5862630.1"/>
    <property type="molecule type" value="Genomic_DNA"/>
</dbReference>
<dbReference type="SUPFAM" id="SSF53474">
    <property type="entry name" value="alpha/beta-Hydrolases"/>
    <property type="match status" value="1"/>
</dbReference>
<dbReference type="Pfam" id="PF07676">
    <property type="entry name" value="PD40"/>
    <property type="match status" value="1"/>
</dbReference>
<keyword evidence="2" id="KW-0720">Serine protease</keyword>
<comment type="caution">
    <text evidence="5">The sequence shown here is derived from an EMBL/GenBank/DDBJ whole genome shotgun (WGS) entry which is preliminary data.</text>
</comment>
<evidence type="ECO:0000256" key="1">
    <source>
        <dbReference type="ARBA" id="ARBA00022801"/>
    </source>
</evidence>
<organism evidence="5 6">
    <name type="scientific">Acidicapsa dinghuensis</name>
    <dbReference type="NCBI Taxonomy" id="2218256"/>
    <lineage>
        <taxon>Bacteria</taxon>
        <taxon>Pseudomonadati</taxon>
        <taxon>Acidobacteriota</taxon>
        <taxon>Terriglobia</taxon>
        <taxon>Terriglobales</taxon>
        <taxon>Acidobacteriaceae</taxon>
        <taxon>Acidicapsa</taxon>
    </lineage>
</organism>
<dbReference type="SUPFAM" id="SSF82171">
    <property type="entry name" value="DPP6 N-terminal domain-like"/>
    <property type="match status" value="1"/>
</dbReference>
<dbReference type="InterPro" id="IPR011042">
    <property type="entry name" value="6-blade_b-propeller_TolB-like"/>
</dbReference>
<reference evidence="6" key="1">
    <citation type="journal article" date="2019" name="Int. J. Syst. Evol. Microbiol.">
        <title>The Global Catalogue of Microorganisms (GCM) 10K type strain sequencing project: providing services to taxonomists for standard genome sequencing and annotation.</title>
        <authorList>
            <consortium name="The Broad Institute Genomics Platform"/>
            <consortium name="The Broad Institute Genome Sequencing Center for Infectious Disease"/>
            <person name="Wu L."/>
            <person name="Ma J."/>
        </authorList>
    </citation>
    <scope>NUCLEOTIDE SEQUENCE [LARGE SCALE GENOMIC DNA]</scope>
    <source>
        <strain evidence="6">JCM 4087</strain>
    </source>
</reference>
<proteinExistence type="predicted"/>
<dbReference type="InterPro" id="IPR001375">
    <property type="entry name" value="Peptidase_S9_cat"/>
</dbReference>
<evidence type="ECO:0000256" key="2">
    <source>
        <dbReference type="ARBA" id="ARBA00022825"/>
    </source>
</evidence>
<dbReference type="PANTHER" id="PTHR42776:SF4">
    <property type="entry name" value="ACYLAMINO-ACID-RELEASING ENZYME"/>
    <property type="match status" value="1"/>
</dbReference>
<dbReference type="PANTHER" id="PTHR42776">
    <property type="entry name" value="SERINE PEPTIDASE S9 FAMILY MEMBER"/>
    <property type="match status" value="1"/>
</dbReference>
<dbReference type="RefSeq" id="WP_263336254.1">
    <property type="nucleotide sequence ID" value="NZ_JAGSYH010000003.1"/>
</dbReference>
<accession>A0ABW1EHD5</accession>
<gene>
    <name evidence="5" type="ORF">ACFPT7_10040</name>
</gene>
<evidence type="ECO:0000259" key="4">
    <source>
        <dbReference type="Pfam" id="PF00326"/>
    </source>
</evidence>
<keyword evidence="1" id="KW-0378">Hydrolase</keyword>
<dbReference type="Gene3D" id="2.120.10.30">
    <property type="entry name" value="TolB, C-terminal domain"/>
    <property type="match status" value="1"/>
</dbReference>
<evidence type="ECO:0000313" key="5">
    <source>
        <dbReference type="EMBL" id="MFC5862630.1"/>
    </source>
</evidence>
<dbReference type="Proteomes" id="UP001596091">
    <property type="component" value="Unassembled WGS sequence"/>
</dbReference>
<feature type="region of interest" description="Disordered" evidence="3">
    <location>
        <begin position="148"/>
        <end position="169"/>
    </location>
</feature>
<keyword evidence="6" id="KW-1185">Reference proteome</keyword>
<feature type="domain" description="Peptidase S9 prolyl oligopeptidase catalytic" evidence="4">
    <location>
        <begin position="506"/>
        <end position="680"/>
    </location>
</feature>
<dbReference type="Gene3D" id="3.40.50.1820">
    <property type="entry name" value="alpha/beta hydrolase"/>
    <property type="match status" value="1"/>
</dbReference>
<evidence type="ECO:0000313" key="6">
    <source>
        <dbReference type="Proteomes" id="UP001596091"/>
    </source>
</evidence>
<dbReference type="Pfam" id="PF00326">
    <property type="entry name" value="Peptidase_S9"/>
    <property type="match status" value="1"/>
</dbReference>
<sequence length="718" mass="77157">MIRIADVSAGCFGRRLVLLIAGFLVTSVALHAADEPRFPNSEDLRHIKGIAAPLLSPDGQSVLFTMTDATADGAKSHLWLVPVNGGAAHQLTYTPASDKRGEHSAAWAPDGSAIFFLAKRGENTQLFRLPLTGGEAAPYELKVTPAVDDSKEPGFIPPPKADAKKDDAKPEPVAIDVGNFAFSSDGHWLAVIAHDPETAGEKKGKDAKADAVWVNHERHGERLYLAALKADGTVDGELKPVSIAPDVHAVSWSPKSDRMLVVTEPPNDVSDLGPASAAWIVTTAALDKPVALKGVPPTIRGGFGWSKDGEQVVFAAQTPEDAPPGVEELFALTIPSNDAGEVQPRRLLAGFHGGVGFGEFVFLLGDKVLAPVAVGTKMGAARVALDGKSAPDVLPQSESIVANLGTNRKQTGWIWLTSGSTRAETLCYAETLGGECKTLPTPELTTQHFRSVKSQLVTWKSDGLTIDGLLYLPPQATTQKVPLIVDVHGGPLGAWEDRYEEWTGFLVGHGWAILRPNPRGSSAYGVKFAAANKNDLGGGDYHDIMAGVDAVVKQYPIDPDKLALMGYSYGGEMAAFVEGKTDRFKAIISGAPVIDQFSEYGTEGGSWYDRWYFGKPWEHMEDAWRQSPLAGAAKAKTPFLLLQGEADKTDPLGQSQEMYRALRQAGVPVEMVEYPREDHGPLARGIFGYPVPEPWHGFDGRQRIVEFLEKGFGETPKP</sequence>
<name>A0ABW1EHD5_9BACT</name>
<protein>
    <submittedName>
        <fullName evidence="5">S9 family peptidase</fullName>
    </submittedName>
</protein>
<evidence type="ECO:0000256" key="3">
    <source>
        <dbReference type="SAM" id="MobiDB-lite"/>
    </source>
</evidence>
<dbReference type="InterPro" id="IPR011659">
    <property type="entry name" value="WD40"/>
</dbReference>
<keyword evidence="2" id="KW-0645">Protease</keyword>
<dbReference type="InterPro" id="IPR029058">
    <property type="entry name" value="AB_hydrolase_fold"/>
</dbReference>